<protein>
    <submittedName>
        <fullName evidence="10">SusC/RagA family TonB-linked outer membrane protein</fullName>
    </submittedName>
</protein>
<proteinExistence type="inferred from homology"/>
<dbReference type="SUPFAM" id="SSF49464">
    <property type="entry name" value="Carboxypeptidase regulatory domain-like"/>
    <property type="match status" value="1"/>
</dbReference>
<dbReference type="SUPFAM" id="SSF56935">
    <property type="entry name" value="Porins"/>
    <property type="match status" value="1"/>
</dbReference>
<evidence type="ECO:0000313" key="10">
    <source>
        <dbReference type="EMBL" id="GGM89647.1"/>
    </source>
</evidence>
<dbReference type="Gene3D" id="2.170.130.10">
    <property type="entry name" value="TonB-dependent receptor, plug domain"/>
    <property type="match status" value="1"/>
</dbReference>
<dbReference type="InterPro" id="IPR023997">
    <property type="entry name" value="TonB-dep_OMP_SusC/RagA_CS"/>
</dbReference>
<accession>A0ABQ2HRN7</accession>
<name>A0ABQ2HRN7_9BACT</name>
<evidence type="ECO:0000256" key="3">
    <source>
        <dbReference type="ARBA" id="ARBA00022452"/>
    </source>
</evidence>
<evidence type="ECO:0000259" key="9">
    <source>
        <dbReference type="Pfam" id="PF07715"/>
    </source>
</evidence>
<dbReference type="InterPro" id="IPR012910">
    <property type="entry name" value="Plug_dom"/>
</dbReference>
<dbReference type="InterPro" id="IPR008969">
    <property type="entry name" value="CarboxyPept-like_regulatory"/>
</dbReference>
<sequence length="1120" mass="123307">MMTGLILRKEGIAALRYRPYWLILLLLALAGPLRADSEKSVSNVKVTLRAEKQSLKAILRQIEDKSGFVFIYQDRLVNPYTNLTIEAHNEPVAQLLNKLLRQRNLDYEQQKEKVIIREALRETGEAADSESPADQSVNGVVKDEKGDGLPGVTIRVKGSNKGTLSDANGVFAISAGANDVLIFSYIGYVTQEQPVGNSASFEVALQPDESQLSEVIVTGYTQTKRSAQTGAVTTIDSKDFSQVSYNSVIEKLQGQVPGLQISSNSGVPGTSVLVRLRGATSIKAGNDPLYVVDGVFINNENLQGLSRGMGGQTPNPLSDLNPDDIESVSVLKDANATALYGARGANGVILITTKRGARNSRTKVNINVEQGFAKASNLWQLVTGPEHAELVNLVHINDGKTYATRPFRPVAEAIPGFPAFGSPEEQGTYDRVSDIFRTASLSKYTLSVSGGDSRTNFYLGGEYQSQQSTLKTQDFKRYSFRFNIDHSILPNLKIGTSNTLSSVPRTLVRVGDGPAGLFQAALHTPTFYPFYNEDGSYAKPTVFDSHLAILENSDNHSVSLRSINNVYAIWNILPNLSFKSSWSNDYNNYHEKAYYNTNLVYGQPAGEANDVTTIKQSLIAEQLLNYNLSSSKSEFSFFVGNTIQKTTTERATLTGTGFPSNQFKRIASAAVQTASSTGSSYGLLSFFTGFNYNFDNRYSIDGNIRADASSRFGADHRWGYFPSVGLGWNISKEAFFPENNTITDLRFKASLGLTGNQDIDDFASRGLWAGGTNYGDQPGIAPSQLANPDLKWETTRQYNFGLSGALLKQRLNFEFNYYDKFTYDLLLDQPVAPNTGFSSVVRNVGEISNRGVELLLSSVNVRTKDLEWKTVLTVSRNVNRVQKLLTPITASYDMFRVVQGQPLYSVYAYNEIGLNAENGNMVYEDVNKDGKITVDDQRIIGNVWPKFEGAFRNSLSFKGLDLNLNFYYKYGSSAYNYTAYFLETAGTRGVTRSIQKSSLNYWQKPGDTGVLPRPTNLTNPDGSLNYFRTGSSRYLEDASYLRLRDVTLSYNLPKGVSRAIRASGTRLYVTASNLFTITNYTGPDPEVNVAADSRNGLVQGLDFGTPPQPKSVVLGVNLTF</sequence>
<comment type="subcellular location">
    <subcellularLocation>
        <location evidence="1 7">Cell outer membrane</location>
        <topology evidence="1 7">Multi-pass membrane protein</topology>
    </subcellularLocation>
</comment>
<dbReference type="NCBIfam" id="TIGR04057">
    <property type="entry name" value="SusC_RagA_signa"/>
    <property type="match status" value="1"/>
</dbReference>
<organism evidence="10 11">
    <name type="scientific">Dyadobacter beijingensis</name>
    <dbReference type="NCBI Taxonomy" id="365489"/>
    <lineage>
        <taxon>Bacteria</taxon>
        <taxon>Pseudomonadati</taxon>
        <taxon>Bacteroidota</taxon>
        <taxon>Cytophagia</taxon>
        <taxon>Cytophagales</taxon>
        <taxon>Spirosomataceae</taxon>
        <taxon>Dyadobacter</taxon>
    </lineage>
</organism>
<dbReference type="Pfam" id="PF07715">
    <property type="entry name" value="Plug"/>
    <property type="match status" value="1"/>
</dbReference>
<feature type="region of interest" description="Disordered" evidence="8">
    <location>
        <begin position="125"/>
        <end position="144"/>
    </location>
</feature>
<evidence type="ECO:0000256" key="1">
    <source>
        <dbReference type="ARBA" id="ARBA00004571"/>
    </source>
</evidence>
<dbReference type="InterPro" id="IPR039426">
    <property type="entry name" value="TonB-dep_rcpt-like"/>
</dbReference>
<keyword evidence="11" id="KW-1185">Reference proteome</keyword>
<evidence type="ECO:0000256" key="5">
    <source>
        <dbReference type="ARBA" id="ARBA00023136"/>
    </source>
</evidence>
<keyword evidence="2 7" id="KW-0813">Transport</keyword>
<dbReference type="Gene3D" id="2.40.170.20">
    <property type="entry name" value="TonB-dependent receptor, beta-barrel domain"/>
    <property type="match status" value="1"/>
</dbReference>
<evidence type="ECO:0000256" key="6">
    <source>
        <dbReference type="ARBA" id="ARBA00023237"/>
    </source>
</evidence>
<dbReference type="NCBIfam" id="TIGR04056">
    <property type="entry name" value="OMP_RagA_SusC"/>
    <property type="match status" value="1"/>
</dbReference>
<evidence type="ECO:0000256" key="7">
    <source>
        <dbReference type="PROSITE-ProRule" id="PRU01360"/>
    </source>
</evidence>
<comment type="similarity">
    <text evidence="7">Belongs to the TonB-dependent receptor family.</text>
</comment>
<keyword evidence="5 7" id="KW-0472">Membrane</keyword>
<dbReference type="InterPro" id="IPR036942">
    <property type="entry name" value="Beta-barrel_TonB_sf"/>
</dbReference>
<dbReference type="Gene3D" id="2.60.40.1120">
    <property type="entry name" value="Carboxypeptidase-like, regulatory domain"/>
    <property type="match status" value="1"/>
</dbReference>
<dbReference type="RefSeq" id="WP_019943739.1">
    <property type="nucleotide sequence ID" value="NZ_BMLI01000001.1"/>
</dbReference>
<dbReference type="PROSITE" id="PS52016">
    <property type="entry name" value="TONB_DEPENDENT_REC_3"/>
    <property type="match status" value="1"/>
</dbReference>
<reference evidence="11" key="1">
    <citation type="journal article" date="2019" name="Int. J. Syst. Evol. Microbiol.">
        <title>The Global Catalogue of Microorganisms (GCM) 10K type strain sequencing project: providing services to taxonomists for standard genome sequencing and annotation.</title>
        <authorList>
            <consortium name="The Broad Institute Genomics Platform"/>
            <consortium name="The Broad Institute Genome Sequencing Center for Infectious Disease"/>
            <person name="Wu L."/>
            <person name="Ma J."/>
        </authorList>
    </citation>
    <scope>NUCLEOTIDE SEQUENCE [LARGE SCALE GENOMIC DNA]</scope>
    <source>
        <strain evidence="11">CGMCC 1.6375</strain>
    </source>
</reference>
<evidence type="ECO:0000256" key="2">
    <source>
        <dbReference type="ARBA" id="ARBA00022448"/>
    </source>
</evidence>
<keyword evidence="4 7" id="KW-0812">Transmembrane</keyword>
<keyword evidence="6 7" id="KW-0998">Cell outer membrane</keyword>
<dbReference type="Proteomes" id="UP000632339">
    <property type="component" value="Unassembled WGS sequence"/>
</dbReference>
<evidence type="ECO:0000256" key="8">
    <source>
        <dbReference type="SAM" id="MobiDB-lite"/>
    </source>
</evidence>
<feature type="domain" description="TonB-dependent receptor plug" evidence="9">
    <location>
        <begin position="227"/>
        <end position="348"/>
    </location>
</feature>
<evidence type="ECO:0000313" key="11">
    <source>
        <dbReference type="Proteomes" id="UP000632339"/>
    </source>
</evidence>
<gene>
    <name evidence="10" type="ORF">GCM10010967_23100</name>
</gene>
<evidence type="ECO:0000256" key="4">
    <source>
        <dbReference type="ARBA" id="ARBA00022692"/>
    </source>
</evidence>
<comment type="caution">
    <text evidence="10">The sequence shown here is derived from an EMBL/GenBank/DDBJ whole genome shotgun (WGS) entry which is preliminary data.</text>
</comment>
<dbReference type="EMBL" id="BMLI01000001">
    <property type="protein sequence ID" value="GGM89647.1"/>
    <property type="molecule type" value="Genomic_DNA"/>
</dbReference>
<dbReference type="InterPro" id="IPR037066">
    <property type="entry name" value="Plug_dom_sf"/>
</dbReference>
<dbReference type="Pfam" id="PF13715">
    <property type="entry name" value="CarbopepD_reg_2"/>
    <property type="match status" value="1"/>
</dbReference>
<keyword evidence="3 7" id="KW-1134">Transmembrane beta strand</keyword>
<dbReference type="InterPro" id="IPR023996">
    <property type="entry name" value="TonB-dep_OMP_SusC/RagA"/>
</dbReference>